<keyword evidence="1" id="KW-0378">Hydrolase</keyword>
<protein>
    <submittedName>
        <fullName evidence="1">HAD family hydrolase</fullName>
    </submittedName>
</protein>
<dbReference type="SUPFAM" id="SSF56784">
    <property type="entry name" value="HAD-like"/>
    <property type="match status" value="1"/>
</dbReference>
<dbReference type="InterPro" id="IPR036412">
    <property type="entry name" value="HAD-like_sf"/>
</dbReference>
<dbReference type="Proteomes" id="UP001524586">
    <property type="component" value="Unassembled WGS sequence"/>
</dbReference>
<dbReference type="GO" id="GO:0016787">
    <property type="term" value="F:hydrolase activity"/>
    <property type="evidence" value="ECO:0007669"/>
    <property type="project" value="UniProtKB-KW"/>
</dbReference>
<dbReference type="InterPro" id="IPR023214">
    <property type="entry name" value="HAD_sf"/>
</dbReference>
<organism evidence="1 2">
    <name type="scientific">Methylomonas rivi</name>
    <dbReference type="NCBI Taxonomy" id="2952226"/>
    <lineage>
        <taxon>Bacteria</taxon>
        <taxon>Pseudomonadati</taxon>
        <taxon>Pseudomonadota</taxon>
        <taxon>Gammaproteobacteria</taxon>
        <taxon>Methylococcales</taxon>
        <taxon>Methylococcaceae</taxon>
        <taxon>Methylomonas</taxon>
    </lineage>
</organism>
<reference evidence="1 2" key="1">
    <citation type="submission" date="2022-07" db="EMBL/GenBank/DDBJ databases">
        <title>Methylomonas rivi sp. nov., Methylomonas rosea sp. nov., Methylomonas aureus sp. nov. and Methylomonas subterranea sp. nov., four novel methanotrophs isolated from a freshwater creek and the deep terrestrial subsurface.</title>
        <authorList>
            <person name="Abin C."/>
            <person name="Sankaranarayanan K."/>
            <person name="Garner C."/>
            <person name="Sindelar R."/>
            <person name="Kotary K."/>
            <person name="Garner R."/>
            <person name="Barclay S."/>
            <person name="Lawson P."/>
            <person name="Krumholz L."/>
        </authorList>
    </citation>
    <scope>NUCLEOTIDE SEQUENCE [LARGE SCALE GENOMIC DNA]</scope>
    <source>
        <strain evidence="1 2">WSC-6</strain>
    </source>
</reference>
<dbReference type="RefSeq" id="WP_256614500.1">
    <property type="nucleotide sequence ID" value="NZ_JANIBK010000023.1"/>
</dbReference>
<gene>
    <name evidence="1" type="ORF">NP596_06620</name>
</gene>
<accession>A0ABT1U2S0</accession>
<dbReference type="Gene3D" id="3.40.50.1000">
    <property type="entry name" value="HAD superfamily/HAD-like"/>
    <property type="match status" value="1"/>
</dbReference>
<name>A0ABT1U2S0_9GAMM</name>
<proteinExistence type="predicted"/>
<sequence>MSNPIIHAFDFDGVICDSAVETAITGWKAAGRIWPDMQTAMPETLIDSFRRIRPIIETGYEAILAMRMLQQGDTIGDIYNGYTDRTQTLLQQAQVSTDDLKLLFGDTRDQWIAENRDEWIAMNPLFPGVAKKLHALEADSWYIVTTKQERFVSKILRANDIKLADERIFGLDRNMSKPAVLTGLLAQHTGQNMHFLEDRLPALKSVQQQPGLKPVKLLFALWGYNTREDKAEVAAQRDIVGLNLEGFLN</sequence>
<dbReference type="EMBL" id="JANIBK010000023">
    <property type="protein sequence ID" value="MCQ8128128.1"/>
    <property type="molecule type" value="Genomic_DNA"/>
</dbReference>
<evidence type="ECO:0000313" key="2">
    <source>
        <dbReference type="Proteomes" id="UP001524586"/>
    </source>
</evidence>
<comment type="caution">
    <text evidence="1">The sequence shown here is derived from an EMBL/GenBank/DDBJ whole genome shotgun (WGS) entry which is preliminary data.</text>
</comment>
<evidence type="ECO:0000313" key="1">
    <source>
        <dbReference type="EMBL" id="MCQ8128128.1"/>
    </source>
</evidence>
<keyword evidence="2" id="KW-1185">Reference proteome</keyword>